<gene>
    <name evidence="3" type="ORF">SAMN02746089_02049</name>
</gene>
<dbReference type="Gene3D" id="3.30.110.40">
    <property type="entry name" value="TusA-like domain"/>
    <property type="match status" value="1"/>
</dbReference>
<dbReference type="InterPro" id="IPR001455">
    <property type="entry name" value="TusA-like"/>
</dbReference>
<dbReference type="InterPro" id="IPR036868">
    <property type="entry name" value="TusA-like_sf"/>
</dbReference>
<proteinExistence type="inferred from homology"/>
<feature type="domain" description="UPF0033" evidence="2">
    <location>
        <begin position="8"/>
        <end position="76"/>
    </location>
</feature>
<dbReference type="RefSeq" id="WP_073344915.1">
    <property type="nucleotide sequence ID" value="NZ_FQVH01000026.1"/>
</dbReference>
<protein>
    <submittedName>
        <fullName evidence="3">tRNA 2-thiouridine synthesizing protein A</fullName>
    </submittedName>
</protein>
<keyword evidence="4" id="KW-1185">Reference proteome</keyword>
<dbReference type="Pfam" id="PF01206">
    <property type="entry name" value="TusA"/>
    <property type="match status" value="1"/>
</dbReference>
<dbReference type="OrthoDB" id="9794210at2"/>
<comment type="similarity">
    <text evidence="1">Belongs to the sulfur carrier protein TusA family.</text>
</comment>
<dbReference type="CDD" id="cd00291">
    <property type="entry name" value="SirA_YedF_YeeD"/>
    <property type="match status" value="1"/>
</dbReference>
<dbReference type="PANTHER" id="PTHR33279:SF19">
    <property type="entry name" value="SSL1707 PROTEIN"/>
    <property type="match status" value="1"/>
</dbReference>
<evidence type="ECO:0000313" key="3">
    <source>
        <dbReference type="EMBL" id="SHF50554.1"/>
    </source>
</evidence>
<evidence type="ECO:0000313" key="4">
    <source>
        <dbReference type="Proteomes" id="UP000184088"/>
    </source>
</evidence>
<evidence type="ECO:0000259" key="2">
    <source>
        <dbReference type="Pfam" id="PF01206"/>
    </source>
</evidence>
<dbReference type="STRING" id="1121256.SAMN02746089_02049"/>
<dbReference type="SUPFAM" id="SSF64307">
    <property type="entry name" value="SirA-like"/>
    <property type="match status" value="1"/>
</dbReference>
<name>A0A1M5C710_9THEO</name>
<reference evidence="3 4" key="1">
    <citation type="submission" date="2016-11" db="EMBL/GenBank/DDBJ databases">
        <authorList>
            <person name="Jaros S."/>
            <person name="Januszkiewicz K."/>
            <person name="Wedrychowicz H."/>
        </authorList>
    </citation>
    <scope>NUCLEOTIDE SEQUENCE [LARGE SCALE GENOMIC DNA]</scope>
    <source>
        <strain evidence="3 4">DSM 17918</strain>
    </source>
</reference>
<dbReference type="EMBL" id="FQVH01000026">
    <property type="protein sequence ID" value="SHF50554.1"/>
    <property type="molecule type" value="Genomic_DNA"/>
</dbReference>
<accession>A0A1M5C710</accession>
<dbReference type="PANTHER" id="PTHR33279">
    <property type="entry name" value="SULFUR CARRIER PROTEIN YEDF-RELATED"/>
    <property type="match status" value="1"/>
</dbReference>
<dbReference type="AlphaFoldDB" id="A0A1M5C710"/>
<sequence length="77" mass="8753">MEVRIDEKLNLEGVVCPINFVKVKLKLEQMKSGDVLEVILDDGEPIKNVPRSVKDEGHKILNVERIGDKFKLLIQKA</sequence>
<organism evidence="3 4">
    <name type="scientific">Caldanaerobius fijiensis DSM 17918</name>
    <dbReference type="NCBI Taxonomy" id="1121256"/>
    <lineage>
        <taxon>Bacteria</taxon>
        <taxon>Bacillati</taxon>
        <taxon>Bacillota</taxon>
        <taxon>Clostridia</taxon>
        <taxon>Thermoanaerobacterales</taxon>
        <taxon>Thermoanaerobacteraceae</taxon>
        <taxon>Caldanaerobius</taxon>
    </lineage>
</organism>
<dbReference type="Proteomes" id="UP000184088">
    <property type="component" value="Unassembled WGS sequence"/>
</dbReference>
<evidence type="ECO:0000256" key="1">
    <source>
        <dbReference type="ARBA" id="ARBA00008984"/>
    </source>
</evidence>